<protein>
    <recommendedName>
        <fullName evidence="12">Succinate dehydrogenase [ubiquinone] cytochrome b small subunit</fullName>
    </recommendedName>
</protein>
<keyword evidence="14" id="KW-1185">Reference proteome</keyword>
<keyword evidence="12" id="KW-0816">Tricarboxylic acid cycle</keyword>
<dbReference type="GO" id="GO:0046872">
    <property type="term" value="F:metal ion binding"/>
    <property type="evidence" value="ECO:0007669"/>
    <property type="project" value="UniProtKB-KW"/>
</dbReference>
<comment type="subcellular location">
    <subcellularLocation>
        <location evidence="1 12">Mitochondrion inner membrane</location>
        <topology evidence="1 12">Multi-pass membrane protein</topology>
    </subcellularLocation>
</comment>
<keyword evidence="11" id="KW-0408">Iron</keyword>
<evidence type="ECO:0000256" key="5">
    <source>
        <dbReference type="ARBA" id="ARBA00022792"/>
    </source>
</evidence>
<comment type="function">
    <text evidence="12">Membrane-anchoring subunit of succinate dehydrogenase (SDH) that is involved in complex II of the mitochondrial electron transport chain and is responsible for transferring electrons from succinate to ubiquinone (coenzyme Q).</text>
</comment>
<dbReference type="GO" id="GO:0006099">
    <property type="term" value="P:tricarboxylic acid cycle"/>
    <property type="evidence" value="ECO:0007669"/>
    <property type="project" value="UniProtKB-KW"/>
</dbReference>
<keyword evidence="7 12" id="KW-1133">Transmembrane helix</keyword>
<keyword evidence="12" id="KW-0249">Electron transport</keyword>
<keyword evidence="9 12" id="KW-0472">Membrane</keyword>
<dbReference type="VEuPathDB" id="VectorBase:ADIR006559"/>
<keyword evidence="12" id="KW-0349">Heme</keyword>
<evidence type="ECO:0000256" key="12">
    <source>
        <dbReference type="RuleBase" id="RU364031"/>
    </source>
</evidence>
<reference evidence="13" key="2">
    <citation type="submission" date="2020-05" db="UniProtKB">
        <authorList>
            <consortium name="EnsemblMetazoa"/>
        </authorList>
    </citation>
    <scope>IDENTIFICATION</scope>
    <source>
        <strain evidence="13">WRAIR2</strain>
    </source>
</reference>
<organism evidence="13 14">
    <name type="scientific">Anopheles dirus</name>
    <dbReference type="NCBI Taxonomy" id="7168"/>
    <lineage>
        <taxon>Eukaryota</taxon>
        <taxon>Metazoa</taxon>
        <taxon>Ecdysozoa</taxon>
        <taxon>Arthropoda</taxon>
        <taxon>Hexapoda</taxon>
        <taxon>Insecta</taxon>
        <taxon>Pterygota</taxon>
        <taxon>Neoptera</taxon>
        <taxon>Endopterygota</taxon>
        <taxon>Diptera</taxon>
        <taxon>Nematocera</taxon>
        <taxon>Culicoidea</taxon>
        <taxon>Culicidae</taxon>
        <taxon>Anophelinae</taxon>
        <taxon>Anopheles</taxon>
    </lineage>
</organism>
<keyword evidence="3 12" id="KW-0813">Transport</keyword>
<comment type="caution">
    <text evidence="12">Lacks conserved residue(s) required for the propagation of feature annotation.</text>
</comment>
<keyword evidence="11 12" id="KW-0479">Metal-binding</keyword>
<evidence type="ECO:0000256" key="6">
    <source>
        <dbReference type="ARBA" id="ARBA00022946"/>
    </source>
</evidence>
<evidence type="ECO:0000256" key="7">
    <source>
        <dbReference type="ARBA" id="ARBA00022989"/>
    </source>
</evidence>
<sequence>MRNLTVSSARFADAHDNHVMLWSAERVLSVGLLCVIPVGIMFPSKIGDTLMAISIVNHQHWGLEAMVTDYVRAILFGRIVPKLAHGLLIALSAVTLGGLFYFNYNDIGIAGVVRKIWNTKAKEQ</sequence>
<feature type="binding site" evidence="10">
    <location>
        <position position="70"/>
    </location>
    <ligand>
        <name>a ubiquinone</name>
        <dbReference type="ChEBI" id="CHEBI:16389"/>
        <note>ligand shared with IP/SDHB</note>
    </ligand>
</feature>
<keyword evidence="8 12" id="KW-0496">Mitochondrion</keyword>
<evidence type="ECO:0000256" key="3">
    <source>
        <dbReference type="ARBA" id="ARBA00022448"/>
    </source>
</evidence>
<accession>A0A182NFY7</accession>
<keyword evidence="4 12" id="KW-0812">Transmembrane</keyword>
<reference evidence="14" key="1">
    <citation type="submission" date="2013-03" db="EMBL/GenBank/DDBJ databases">
        <title>The Genome Sequence of Anopheles dirus WRAIR2.</title>
        <authorList>
            <consortium name="The Broad Institute Genomics Platform"/>
            <person name="Neafsey D.E."/>
            <person name="Walton C."/>
            <person name="Walker B."/>
            <person name="Young S.K."/>
            <person name="Zeng Q."/>
            <person name="Gargeya S."/>
            <person name="Fitzgerald M."/>
            <person name="Haas B."/>
            <person name="Abouelleil A."/>
            <person name="Allen A.W."/>
            <person name="Alvarado L."/>
            <person name="Arachchi H.M."/>
            <person name="Berlin A.M."/>
            <person name="Chapman S.B."/>
            <person name="Gainer-Dewar J."/>
            <person name="Goldberg J."/>
            <person name="Griggs A."/>
            <person name="Gujja S."/>
            <person name="Hansen M."/>
            <person name="Howarth C."/>
            <person name="Imamovic A."/>
            <person name="Ireland A."/>
            <person name="Larimer J."/>
            <person name="McCowan C."/>
            <person name="Murphy C."/>
            <person name="Pearson M."/>
            <person name="Poon T.W."/>
            <person name="Priest M."/>
            <person name="Roberts A."/>
            <person name="Saif S."/>
            <person name="Shea T."/>
            <person name="Sisk P."/>
            <person name="Sykes S."/>
            <person name="Wortman J."/>
            <person name="Nusbaum C."/>
            <person name="Birren B."/>
        </authorList>
    </citation>
    <scope>NUCLEOTIDE SEQUENCE [LARGE SCALE GENOMIC DNA]</scope>
    <source>
        <strain evidence="14">WRAIR2</strain>
    </source>
</reference>
<dbReference type="CDD" id="cd03496">
    <property type="entry name" value="SQR_TypeC_CybS"/>
    <property type="match status" value="1"/>
</dbReference>
<dbReference type="InterPro" id="IPR034804">
    <property type="entry name" value="SQR/QFR_C/D"/>
</dbReference>
<dbReference type="Gene3D" id="1.20.1300.10">
    <property type="entry name" value="Fumarate reductase/succinate dehydrogenase, transmembrane subunit"/>
    <property type="match status" value="1"/>
</dbReference>
<dbReference type="AlphaFoldDB" id="A0A182NFY7"/>
<dbReference type="PANTHER" id="PTHR13337">
    <property type="entry name" value="SUCCINATE DEHYDROGENASE"/>
    <property type="match status" value="1"/>
</dbReference>
<dbReference type="PANTHER" id="PTHR13337:SF2">
    <property type="entry name" value="SUCCINATE DEHYDROGENASE [UBIQUINONE] CYTOCHROME B SMALL SUBUNIT, MITOCHONDRIAL"/>
    <property type="match status" value="1"/>
</dbReference>
<dbReference type="STRING" id="7168.A0A182NFY7"/>
<dbReference type="EnsemblMetazoa" id="ADIR006559-RA">
    <property type="protein sequence ID" value="ADIR006559-PA"/>
    <property type="gene ID" value="ADIR006559"/>
</dbReference>
<keyword evidence="5 12" id="KW-0999">Mitochondrion inner membrane</keyword>
<evidence type="ECO:0000256" key="4">
    <source>
        <dbReference type="ARBA" id="ARBA00022692"/>
    </source>
</evidence>
<proteinExistence type="inferred from homology"/>
<dbReference type="Proteomes" id="UP000075884">
    <property type="component" value="Unassembled WGS sequence"/>
</dbReference>
<feature type="binding site" description="axial binding residue" evidence="11">
    <location>
        <position position="58"/>
    </location>
    <ligand>
        <name>heme b</name>
        <dbReference type="ChEBI" id="CHEBI:60344"/>
        <note>ligand shared with SDHC</note>
    </ligand>
    <ligandPart>
        <name>Fe</name>
        <dbReference type="ChEBI" id="CHEBI:18248"/>
    </ligandPart>
</feature>
<comment type="similarity">
    <text evidence="2 12">Belongs to the CybS family.</text>
</comment>
<keyword evidence="6 12" id="KW-0809">Transit peptide</keyword>
<dbReference type="GO" id="GO:0020037">
    <property type="term" value="F:heme binding"/>
    <property type="evidence" value="ECO:0007669"/>
    <property type="project" value="TreeGrafter"/>
</dbReference>
<evidence type="ECO:0000256" key="11">
    <source>
        <dbReference type="PIRSR" id="PIRSR607992-2"/>
    </source>
</evidence>
<feature type="transmembrane region" description="Helical" evidence="12">
    <location>
        <begin position="83"/>
        <end position="102"/>
    </location>
</feature>
<name>A0A182NFY7_9DIPT</name>
<evidence type="ECO:0000256" key="10">
    <source>
        <dbReference type="PIRSR" id="PIRSR607992-1"/>
    </source>
</evidence>
<evidence type="ECO:0000256" key="8">
    <source>
        <dbReference type="ARBA" id="ARBA00023128"/>
    </source>
</evidence>
<dbReference type="Pfam" id="PF05328">
    <property type="entry name" value="CybS"/>
    <property type="match status" value="1"/>
</dbReference>
<feature type="transmembrane region" description="Helical" evidence="12">
    <location>
        <begin position="20"/>
        <end position="42"/>
    </location>
</feature>
<evidence type="ECO:0000256" key="1">
    <source>
        <dbReference type="ARBA" id="ARBA00004448"/>
    </source>
</evidence>
<evidence type="ECO:0000313" key="13">
    <source>
        <dbReference type="EnsemblMetazoa" id="ADIR006559-PA"/>
    </source>
</evidence>
<dbReference type="GO" id="GO:0005743">
    <property type="term" value="C:mitochondrial inner membrane"/>
    <property type="evidence" value="ECO:0007669"/>
    <property type="project" value="UniProtKB-SubCell"/>
</dbReference>
<evidence type="ECO:0000256" key="2">
    <source>
        <dbReference type="ARBA" id="ARBA00007294"/>
    </source>
</evidence>
<dbReference type="GO" id="GO:0048039">
    <property type="term" value="F:ubiquinone binding"/>
    <property type="evidence" value="ECO:0007669"/>
    <property type="project" value="TreeGrafter"/>
</dbReference>
<evidence type="ECO:0000256" key="9">
    <source>
        <dbReference type="ARBA" id="ARBA00023136"/>
    </source>
</evidence>
<evidence type="ECO:0000313" key="14">
    <source>
        <dbReference type="Proteomes" id="UP000075884"/>
    </source>
</evidence>
<dbReference type="GO" id="GO:0006121">
    <property type="term" value="P:mitochondrial electron transport, succinate to ubiquinone"/>
    <property type="evidence" value="ECO:0007669"/>
    <property type="project" value="TreeGrafter"/>
</dbReference>
<dbReference type="InterPro" id="IPR007992">
    <property type="entry name" value="CybS"/>
</dbReference>